<comment type="caution">
    <text evidence="1">The sequence shown here is derived from an EMBL/GenBank/DDBJ whole genome shotgun (WGS) entry which is preliminary data.</text>
</comment>
<organism evidence="1 2">
    <name type="scientific">Hypoxylon rubiginosum</name>
    <dbReference type="NCBI Taxonomy" id="110542"/>
    <lineage>
        <taxon>Eukaryota</taxon>
        <taxon>Fungi</taxon>
        <taxon>Dikarya</taxon>
        <taxon>Ascomycota</taxon>
        <taxon>Pezizomycotina</taxon>
        <taxon>Sordariomycetes</taxon>
        <taxon>Xylariomycetidae</taxon>
        <taxon>Xylariales</taxon>
        <taxon>Hypoxylaceae</taxon>
        <taxon>Hypoxylon</taxon>
    </lineage>
</organism>
<keyword evidence="2" id="KW-1185">Reference proteome</keyword>
<evidence type="ECO:0000313" key="2">
    <source>
        <dbReference type="Proteomes" id="UP001497700"/>
    </source>
</evidence>
<protein>
    <submittedName>
        <fullName evidence="1">Uncharacterized protein</fullName>
    </submittedName>
</protein>
<name>A0ACB9Z9U5_9PEZI</name>
<accession>A0ACB9Z9U5</accession>
<sequence length="83" mass="9184">MSPHHTTTIALTPLAFAAPGRVGSWFLNFRPFPIARERAMWVCGGGFGMMMMMLLLMKLMMMDDTSKCLPPVPPPSNSQRSIA</sequence>
<proteinExistence type="predicted"/>
<evidence type="ECO:0000313" key="1">
    <source>
        <dbReference type="EMBL" id="KAI4868308.1"/>
    </source>
</evidence>
<dbReference type="Proteomes" id="UP001497700">
    <property type="component" value="Unassembled WGS sequence"/>
</dbReference>
<reference evidence="1 2" key="1">
    <citation type="journal article" date="2022" name="New Phytol.">
        <title>Ecological generalism drives hyperdiversity of secondary metabolite gene clusters in xylarialean endophytes.</title>
        <authorList>
            <person name="Franco M.E.E."/>
            <person name="Wisecaver J.H."/>
            <person name="Arnold A.E."/>
            <person name="Ju Y.M."/>
            <person name="Slot J.C."/>
            <person name="Ahrendt S."/>
            <person name="Moore L.P."/>
            <person name="Eastman K.E."/>
            <person name="Scott K."/>
            <person name="Konkel Z."/>
            <person name="Mondo S.J."/>
            <person name="Kuo A."/>
            <person name="Hayes R.D."/>
            <person name="Haridas S."/>
            <person name="Andreopoulos B."/>
            <person name="Riley R."/>
            <person name="LaButti K."/>
            <person name="Pangilinan J."/>
            <person name="Lipzen A."/>
            <person name="Amirebrahimi M."/>
            <person name="Yan J."/>
            <person name="Adam C."/>
            <person name="Keymanesh K."/>
            <person name="Ng V."/>
            <person name="Louie K."/>
            <person name="Northen T."/>
            <person name="Drula E."/>
            <person name="Henrissat B."/>
            <person name="Hsieh H.M."/>
            <person name="Youens-Clark K."/>
            <person name="Lutzoni F."/>
            <person name="Miadlikowska J."/>
            <person name="Eastwood D.C."/>
            <person name="Hamelin R.C."/>
            <person name="Grigoriev I.V."/>
            <person name="U'Ren J.M."/>
        </authorList>
    </citation>
    <scope>NUCLEOTIDE SEQUENCE [LARGE SCALE GENOMIC DNA]</scope>
    <source>
        <strain evidence="1 2">CBS 119005</strain>
    </source>
</reference>
<dbReference type="EMBL" id="MU393439">
    <property type="protein sequence ID" value="KAI4868308.1"/>
    <property type="molecule type" value="Genomic_DNA"/>
</dbReference>
<gene>
    <name evidence="1" type="ORF">F4820DRAFT_410665</name>
</gene>